<feature type="binding site" evidence="2">
    <location>
        <position position="105"/>
    </location>
    <ligand>
        <name>Mn(2+)</name>
        <dbReference type="ChEBI" id="CHEBI:29035"/>
        <label>2</label>
    </ligand>
</feature>
<dbReference type="InterPro" id="IPR017439">
    <property type="entry name" value="Amidohydrolase"/>
</dbReference>
<sequence>MGYMAHKILEEAQEINDLLIKWRRDLHQIPETDLELPKTVEYISKRLDEMNVEYKVFPEVSVIIAQIGKGDKCFLLRSDMDALPVEEETGLEFASKNGCMHGCGHDLHATILLGAAKILKAHEEELPGVVKLLFQPGEETFRGAKAAVEAGVLENPHVDAAFAAHVFAAIPCGTIGYGVEAMASVYGFKITLTGRGGHGSAPEGCIDPINAGVEVYHALQALIARECPPSAEAALTIGQFTAGNAANVIPERCVLQGTLRTFNEEVRTMLIRRINEIVPAVAAAYRTTCEIEELSNVPSVTCNEELNAEYIKSVESLENPGTTINGGFHVMGSEDFAVISAKIPASYFVVGAGVEDQSKWKGQHNPKILFNEKALPLGAAMYAKIAMDWLAK</sequence>
<dbReference type="GO" id="GO:0046872">
    <property type="term" value="F:metal ion binding"/>
    <property type="evidence" value="ECO:0007669"/>
    <property type="project" value="UniProtKB-KW"/>
</dbReference>
<name>C0B962_9FIRM</name>
<gene>
    <name evidence="4" type="ORF">COPCOM_01688</name>
</gene>
<dbReference type="Pfam" id="PF07687">
    <property type="entry name" value="M20_dimer"/>
    <property type="match status" value="1"/>
</dbReference>
<protein>
    <submittedName>
        <fullName evidence="4">Amidohydrolase</fullName>
    </submittedName>
</protein>
<dbReference type="Proteomes" id="UP000003793">
    <property type="component" value="Unassembled WGS sequence"/>
</dbReference>
<dbReference type="HOGENOM" id="CLU_023257_0_1_9"/>
<feature type="binding site" evidence="2">
    <location>
        <position position="165"/>
    </location>
    <ligand>
        <name>Mn(2+)</name>
        <dbReference type="ChEBI" id="CHEBI:29035"/>
        <label>2</label>
    </ligand>
</feature>
<dbReference type="SUPFAM" id="SSF53187">
    <property type="entry name" value="Zn-dependent exopeptidases"/>
    <property type="match status" value="1"/>
</dbReference>
<reference evidence="4 5" key="2">
    <citation type="submission" date="2009-03" db="EMBL/GenBank/DDBJ databases">
        <title>Draft genome sequence of Coprococcus comes (ATCC 27758).</title>
        <authorList>
            <person name="Sudarsanam P."/>
            <person name="Ley R."/>
            <person name="Guruge J."/>
            <person name="Turnbaugh P.J."/>
            <person name="Mahowald M."/>
            <person name="Liep D."/>
            <person name="Gordon J."/>
        </authorList>
    </citation>
    <scope>NUCLEOTIDE SEQUENCE [LARGE SCALE GENOMIC DNA]</scope>
    <source>
        <strain evidence="4 5">ATCC 27758</strain>
    </source>
</reference>
<dbReference type="PANTHER" id="PTHR11014">
    <property type="entry name" value="PEPTIDASE M20 FAMILY MEMBER"/>
    <property type="match status" value="1"/>
</dbReference>
<dbReference type="Gene3D" id="3.40.630.10">
    <property type="entry name" value="Zn peptidases"/>
    <property type="match status" value="1"/>
</dbReference>
<dbReference type="GO" id="GO:0019877">
    <property type="term" value="P:diaminopimelate biosynthetic process"/>
    <property type="evidence" value="ECO:0007669"/>
    <property type="project" value="UniProtKB-ARBA"/>
</dbReference>
<comment type="cofactor">
    <cofactor evidence="2">
        <name>Mn(2+)</name>
        <dbReference type="ChEBI" id="CHEBI:29035"/>
    </cofactor>
    <text evidence="2">The Mn(2+) ion enhances activity.</text>
</comment>
<keyword evidence="1 4" id="KW-0378">Hydrolase</keyword>
<evidence type="ECO:0000256" key="1">
    <source>
        <dbReference type="ARBA" id="ARBA00022801"/>
    </source>
</evidence>
<dbReference type="NCBIfam" id="TIGR01891">
    <property type="entry name" value="amidohydrolases"/>
    <property type="match status" value="1"/>
</dbReference>
<dbReference type="InterPro" id="IPR036264">
    <property type="entry name" value="Bact_exopeptidase_dim_dom"/>
</dbReference>
<dbReference type="FunFam" id="3.30.70.360:FF:000001">
    <property type="entry name" value="N-acetyldiaminopimelate deacetylase"/>
    <property type="match status" value="1"/>
</dbReference>
<keyword evidence="2" id="KW-0464">Manganese</keyword>
<proteinExistence type="predicted"/>
<dbReference type="SUPFAM" id="SSF55031">
    <property type="entry name" value="Bacterial exopeptidase dimerisation domain"/>
    <property type="match status" value="1"/>
</dbReference>
<keyword evidence="2" id="KW-0479">Metal-binding</keyword>
<dbReference type="InterPro" id="IPR002933">
    <property type="entry name" value="Peptidase_M20"/>
</dbReference>
<accession>C0B962</accession>
<evidence type="ECO:0000313" key="5">
    <source>
        <dbReference type="Proteomes" id="UP000003793"/>
    </source>
</evidence>
<dbReference type="PIRSF" id="PIRSF005962">
    <property type="entry name" value="Pept_M20D_amidohydro"/>
    <property type="match status" value="1"/>
</dbReference>
<evidence type="ECO:0000313" key="4">
    <source>
        <dbReference type="EMBL" id="EEG89814.1"/>
    </source>
</evidence>
<reference evidence="4 5" key="1">
    <citation type="submission" date="2009-02" db="EMBL/GenBank/DDBJ databases">
        <authorList>
            <person name="Fulton L."/>
            <person name="Clifton S."/>
            <person name="Fulton B."/>
            <person name="Xu J."/>
            <person name="Minx P."/>
            <person name="Pepin K.H."/>
            <person name="Johnson M."/>
            <person name="Bhonagiri V."/>
            <person name="Nash W.E."/>
            <person name="Mardis E.R."/>
            <person name="Wilson R.K."/>
        </authorList>
    </citation>
    <scope>NUCLEOTIDE SEQUENCE [LARGE SCALE GENOMIC DNA]</scope>
    <source>
        <strain evidence="4 5">ATCC 27758</strain>
    </source>
</reference>
<feature type="binding site" evidence="2">
    <location>
        <position position="364"/>
    </location>
    <ligand>
        <name>Mn(2+)</name>
        <dbReference type="ChEBI" id="CHEBI:29035"/>
        <label>2</label>
    </ligand>
</feature>
<evidence type="ECO:0000259" key="3">
    <source>
        <dbReference type="Pfam" id="PF07687"/>
    </source>
</evidence>
<dbReference type="EMBL" id="ABVR01000040">
    <property type="protein sequence ID" value="EEG89814.1"/>
    <property type="molecule type" value="Genomic_DNA"/>
</dbReference>
<evidence type="ECO:0000256" key="2">
    <source>
        <dbReference type="PIRSR" id="PIRSR005962-1"/>
    </source>
</evidence>
<dbReference type="Gene3D" id="3.30.70.360">
    <property type="match status" value="1"/>
</dbReference>
<dbReference type="PANTHER" id="PTHR11014:SF63">
    <property type="entry name" value="METALLOPEPTIDASE, PUTATIVE (AFU_ORTHOLOGUE AFUA_6G09600)-RELATED"/>
    <property type="match status" value="1"/>
</dbReference>
<dbReference type="CDD" id="cd03886">
    <property type="entry name" value="M20_Acy1"/>
    <property type="match status" value="1"/>
</dbReference>
<dbReference type="GO" id="GO:0050118">
    <property type="term" value="F:N-acetyldiaminopimelate deacetylase activity"/>
    <property type="evidence" value="ECO:0007669"/>
    <property type="project" value="UniProtKB-ARBA"/>
</dbReference>
<dbReference type="Pfam" id="PF01546">
    <property type="entry name" value="Peptidase_M20"/>
    <property type="match status" value="1"/>
</dbReference>
<organism evidence="4 5">
    <name type="scientific">Coprococcus comes ATCC 27758</name>
    <dbReference type="NCBI Taxonomy" id="470146"/>
    <lineage>
        <taxon>Bacteria</taxon>
        <taxon>Bacillati</taxon>
        <taxon>Bacillota</taxon>
        <taxon>Clostridia</taxon>
        <taxon>Lachnospirales</taxon>
        <taxon>Lachnospiraceae</taxon>
        <taxon>Coprococcus</taxon>
    </lineage>
</organism>
<comment type="caution">
    <text evidence="4">The sequence shown here is derived from an EMBL/GenBank/DDBJ whole genome shotgun (WGS) entry which is preliminary data.</text>
</comment>
<feature type="binding site" evidence="2">
    <location>
        <position position="103"/>
    </location>
    <ligand>
        <name>Mn(2+)</name>
        <dbReference type="ChEBI" id="CHEBI:29035"/>
        <label>2</label>
    </ligand>
</feature>
<dbReference type="InterPro" id="IPR011650">
    <property type="entry name" value="Peptidase_M20_dimer"/>
</dbReference>
<feature type="binding site" evidence="2">
    <location>
        <position position="139"/>
    </location>
    <ligand>
        <name>Mn(2+)</name>
        <dbReference type="ChEBI" id="CHEBI:29035"/>
        <label>2</label>
    </ligand>
</feature>
<dbReference type="AlphaFoldDB" id="C0B962"/>
<feature type="domain" description="Peptidase M20 dimerisation" evidence="3">
    <location>
        <begin position="187"/>
        <end position="284"/>
    </location>
</feature>